<accession>A0ABW4VMI9</accession>
<organism evidence="8 9">
    <name type="scientific">Belliella marina</name>
    <dbReference type="NCBI Taxonomy" id="1644146"/>
    <lineage>
        <taxon>Bacteria</taxon>
        <taxon>Pseudomonadati</taxon>
        <taxon>Bacteroidota</taxon>
        <taxon>Cytophagia</taxon>
        <taxon>Cytophagales</taxon>
        <taxon>Cyclobacteriaceae</taxon>
        <taxon>Belliella</taxon>
    </lineage>
</organism>
<dbReference type="EMBL" id="JBHUHR010000022">
    <property type="protein sequence ID" value="MFD2034760.1"/>
    <property type="molecule type" value="Genomic_DNA"/>
</dbReference>
<evidence type="ECO:0000313" key="9">
    <source>
        <dbReference type="Proteomes" id="UP001597361"/>
    </source>
</evidence>
<dbReference type="InterPro" id="IPR012944">
    <property type="entry name" value="SusD_RagB_dom"/>
</dbReference>
<keyword evidence="3" id="KW-0732">Signal</keyword>
<proteinExistence type="inferred from homology"/>
<comment type="similarity">
    <text evidence="2">Belongs to the SusD family.</text>
</comment>
<name>A0ABW4VMI9_9BACT</name>
<evidence type="ECO:0000259" key="6">
    <source>
        <dbReference type="Pfam" id="PF07980"/>
    </source>
</evidence>
<dbReference type="InterPro" id="IPR011990">
    <property type="entry name" value="TPR-like_helical_dom_sf"/>
</dbReference>
<dbReference type="Gene3D" id="1.25.40.390">
    <property type="match status" value="1"/>
</dbReference>
<evidence type="ECO:0000256" key="5">
    <source>
        <dbReference type="ARBA" id="ARBA00023237"/>
    </source>
</evidence>
<feature type="domain" description="SusD-like N-terminal" evidence="7">
    <location>
        <begin position="91"/>
        <end position="214"/>
    </location>
</feature>
<comment type="caution">
    <text evidence="8">The sequence shown here is derived from an EMBL/GenBank/DDBJ whole genome shotgun (WGS) entry which is preliminary data.</text>
</comment>
<feature type="domain" description="RagB/SusD" evidence="6">
    <location>
        <begin position="335"/>
        <end position="591"/>
    </location>
</feature>
<keyword evidence="5" id="KW-0998">Cell outer membrane</keyword>
<dbReference type="RefSeq" id="WP_376885203.1">
    <property type="nucleotide sequence ID" value="NZ_JBHUHR010000022.1"/>
</dbReference>
<reference evidence="9" key="1">
    <citation type="journal article" date="2019" name="Int. J. Syst. Evol. Microbiol.">
        <title>The Global Catalogue of Microorganisms (GCM) 10K type strain sequencing project: providing services to taxonomists for standard genome sequencing and annotation.</title>
        <authorList>
            <consortium name="The Broad Institute Genomics Platform"/>
            <consortium name="The Broad Institute Genome Sequencing Center for Infectious Disease"/>
            <person name="Wu L."/>
            <person name="Ma J."/>
        </authorList>
    </citation>
    <scope>NUCLEOTIDE SEQUENCE [LARGE SCALE GENOMIC DNA]</scope>
    <source>
        <strain evidence="9">CGMCC 1.15180</strain>
    </source>
</reference>
<protein>
    <submittedName>
        <fullName evidence="8">RagB/SusD family nutrient uptake outer membrane protein</fullName>
    </submittedName>
</protein>
<dbReference type="PROSITE" id="PS51257">
    <property type="entry name" value="PROKAR_LIPOPROTEIN"/>
    <property type="match status" value="1"/>
</dbReference>
<keyword evidence="4" id="KW-0472">Membrane</keyword>
<sequence length="591" mass="67379">MKKFNYILMLFGIFVVTACEDKFLDLERPDALSESSFYKTAEHFRAGANGLYNGLWSWSWNVGNAQQLLLDRGSDLNLFTTDYGRGNIFPGNKDQVWTESYKNIRATNILLEKANQYPGNPEEIVEYVAAAKFFRAYHYFFLLQRFGGVPVVTIVLDVDSPELMGKRNSRYEVFFQMKSDLEEAIDGLPNEANIAADDKGHISREAAQSLLAKALLFEATWEKYVGTSTDGNGTTEGAGSTKPAGYPSMDEMLQQSAGLSKEVMDSGSFGLWNYNNELNNLTMYYLFNLEDAGSNPAGLDKSTNREFIFYSKYDFVLRQGRTNISHASYYSSINQNFMDMILCTDGLPVDKSPLFQGYQTAEKQWENRDYRLFAYSGGNEDEVVLPDPPTLTETDAFPNFWNRKFRSYDYPNFREASTESSDFPHIRLAEVYLIYAEALYELNGSITDAQLNESLNKVRERSGIAPLTNQLATDYDLDILEEIRRERTVELFQENSRFNDLRRWGIAEEVLNAPIFGPIIEGTDYEGNPDLYDPSKYQFGEAVKQYTAEGPRRALVVDPSSNRSWSRANYLFPIPVEETNLNRNILQNPGY</sequence>
<evidence type="ECO:0000259" key="7">
    <source>
        <dbReference type="Pfam" id="PF14322"/>
    </source>
</evidence>
<dbReference type="Pfam" id="PF07980">
    <property type="entry name" value="SusD_RagB"/>
    <property type="match status" value="1"/>
</dbReference>
<dbReference type="Proteomes" id="UP001597361">
    <property type="component" value="Unassembled WGS sequence"/>
</dbReference>
<evidence type="ECO:0000256" key="2">
    <source>
        <dbReference type="ARBA" id="ARBA00006275"/>
    </source>
</evidence>
<evidence type="ECO:0000256" key="3">
    <source>
        <dbReference type="ARBA" id="ARBA00022729"/>
    </source>
</evidence>
<evidence type="ECO:0000313" key="8">
    <source>
        <dbReference type="EMBL" id="MFD2034760.1"/>
    </source>
</evidence>
<dbReference type="InterPro" id="IPR033985">
    <property type="entry name" value="SusD-like_N"/>
</dbReference>
<comment type="subcellular location">
    <subcellularLocation>
        <location evidence="1">Cell outer membrane</location>
    </subcellularLocation>
</comment>
<dbReference type="Pfam" id="PF14322">
    <property type="entry name" value="SusD-like_3"/>
    <property type="match status" value="1"/>
</dbReference>
<evidence type="ECO:0000256" key="1">
    <source>
        <dbReference type="ARBA" id="ARBA00004442"/>
    </source>
</evidence>
<gene>
    <name evidence="8" type="ORF">ACFSKL_08170</name>
</gene>
<dbReference type="SUPFAM" id="SSF48452">
    <property type="entry name" value="TPR-like"/>
    <property type="match status" value="1"/>
</dbReference>
<keyword evidence="9" id="KW-1185">Reference proteome</keyword>
<evidence type="ECO:0000256" key="4">
    <source>
        <dbReference type="ARBA" id="ARBA00023136"/>
    </source>
</evidence>